<sequence>SHPHSILDSEGRIIGALVGRPSHPGWEDAKRDACDALRHIRLESEAGGCFGPDDLDHRRGRFLALPVGISYGGGQMVCFPCSYPILVSSAFYFTHDYLCIPFPPYSEAFFSFAPKAYRDVQATMRALQQHHPALRLNFPNSIYAAISLNCGPDTTCLEHLDSGNAPHSFCAVTALGEFDPDKGGHLVLFDLRMIIRFPPGSTILLLSAVLAHGNTPIALGDVRYSMTQYFSGGLARWVAYGFRPVKSLGPAKQVKMIHEKVDGQPGERWREKLGLLSTMSSLKGDYSTS</sequence>
<organism evidence="1 2">
    <name type="scientific">Pluteus cervinus</name>
    <dbReference type="NCBI Taxonomy" id="181527"/>
    <lineage>
        <taxon>Eukaryota</taxon>
        <taxon>Fungi</taxon>
        <taxon>Dikarya</taxon>
        <taxon>Basidiomycota</taxon>
        <taxon>Agaricomycotina</taxon>
        <taxon>Agaricomycetes</taxon>
        <taxon>Agaricomycetidae</taxon>
        <taxon>Agaricales</taxon>
        <taxon>Pluteineae</taxon>
        <taxon>Pluteaceae</taxon>
        <taxon>Pluteus</taxon>
    </lineage>
</organism>
<reference evidence="1 2" key="1">
    <citation type="journal article" date="2019" name="Nat. Ecol. Evol.">
        <title>Megaphylogeny resolves global patterns of mushroom evolution.</title>
        <authorList>
            <person name="Varga T."/>
            <person name="Krizsan K."/>
            <person name="Foldi C."/>
            <person name="Dima B."/>
            <person name="Sanchez-Garcia M."/>
            <person name="Sanchez-Ramirez S."/>
            <person name="Szollosi G.J."/>
            <person name="Szarkandi J.G."/>
            <person name="Papp V."/>
            <person name="Albert L."/>
            <person name="Andreopoulos W."/>
            <person name="Angelini C."/>
            <person name="Antonin V."/>
            <person name="Barry K.W."/>
            <person name="Bougher N.L."/>
            <person name="Buchanan P."/>
            <person name="Buyck B."/>
            <person name="Bense V."/>
            <person name="Catcheside P."/>
            <person name="Chovatia M."/>
            <person name="Cooper J."/>
            <person name="Damon W."/>
            <person name="Desjardin D."/>
            <person name="Finy P."/>
            <person name="Geml J."/>
            <person name="Haridas S."/>
            <person name="Hughes K."/>
            <person name="Justo A."/>
            <person name="Karasinski D."/>
            <person name="Kautmanova I."/>
            <person name="Kiss B."/>
            <person name="Kocsube S."/>
            <person name="Kotiranta H."/>
            <person name="LaButti K.M."/>
            <person name="Lechner B.E."/>
            <person name="Liimatainen K."/>
            <person name="Lipzen A."/>
            <person name="Lukacs Z."/>
            <person name="Mihaltcheva S."/>
            <person name="Morgado L.N."/>
            <person name="Niskanen T."/>
            <person name="Noordeloos M.E."/>
            <person name="Ohm R.A."/>
            <person name="Ortiz-Santana B."/>
            <person name="Ovrebo C."/>
            <person name="Racz N."/>
            <person name="Riley R."/>
            <person name="Savchenko A."/>
            <person name="Shiryaev A."/>
            <person name="Soop K."/>
            <person name="Spirin V."/>
            <person name="Szebenyi C."/>
            <person name="Tomsovsky M."/>
            <person name="Tulloss R.E."/>
            <person name="Uehling J."/>
            <person name="Grigoriev I.V."/>
            <person name="Vagvolgyi C."/>
            <person name="Papp T."/>
            <person name="Martin F.M."/>
            <person name="Miettinen O."/>
            <person name="Hibbett D.S."/>
            <person name="Nagy L.G."/>
        </authorList>
    </citation>
    <scope>NUCLEOTIDE SEQUENCE [LARGE SCALE GENOMIC DNA]</scope>
    <source>
        <strain evidence="1 2">NL-1719</strain>
    </source>
</reference>
<dbReference type="EMBL" id="ML208317">
    <property type="protein sequence ID" value="TFK70210.1"/>
    <property type="molecule type" value="Genomic_DNA"/>
</dbReference>
<gene>
    <name evidence="1" type="ORF">BDN72DRAFT_766924</name>
</gene>
<evidence type="ECO:0000313" key="2">
    <source>
        <dbReference type="Proteomes" id="UP000308600"/>
    </source>
</evidence>
<proteinExistence type="predicted"/>
<protein>
    <submittedName>
        <fullName evidence="1">Uncharacterized protein</fullName>
    </submittedName>
</protein>
<feature type="non-terminal residue" evidence="1">
    <location>
        <position position="1"/>
    </location>
</feature>
<evidence type="ECO:0000313" key="1">
    <source>
        <dbReference type="EMBL" id="TFK70210.1"/>
    </source>
</evidence>
<keyword evidence="2" id="KW-1185">Reference proteome</keyword>
<accession>A0ACD3AWM8</accession>
<dbReference type="Proteomes" id="UP000308600">
    <property type="component" value="Unassembled WGS sequence"/>
</dbReference>
<name>A0ACD3AWM8_9AGAR</name>